<dbReference type="VEuPathDB" id="FungiDB:C7M61_000522"/>
<dbReference type="GO" id="GO:0006094">
    <property type="term" value="P:gluconeogenesis"/>
    <property type="evidence" value="ECO:0007669"/>
    <property type="project" value="UniProtKB-KW"/>
</dbReference>
<evidence type="ECO:0000256" key="3">
    <source>
        <dbReference type="ARBA" id="ARBA00004742"/>
    </source>
</evidence>
<dbReference type="OrthoDB" id="7773036at2759"/>
<dbReference type="GO" id="GO:0006567">
    <property type="term" value="P:L-threonine catabolic process"/>
    <property type="evidence" value="ECO:0007669"/>
    <property type="project" value="TreeGrafter"/>
</dbReference>
<dbReference type="SUPFAM" id="SSF53686">
    <property type="entry name" value="Tryptophan synthase beta subunit-like PLP-dependent enzymes"/>
    <property type="match status" value="1"/>
</dbReference>
<evidence type="ECO:0000259" key="11">
    <source>
        <dbReference type="Pfam" id="PF00291"/>
    </source>
</evidence>
<dbReference type="STRING" id="418784.A0A2P7YY25"/>
<evidence type="ECO:0000256" key="10">
    <source>
        <dbReference type="ARBA" id="ARBA00049406"/>
    </source>
</evidence>
<gene>
    <name evidence="12" type="ORF">C7M61_000522</name>
</gene>
<evidence type="ECO:0000313" key="12">
    <source>
        <dbReference type="EMBL" id="PSK40859.1"/>
    </source>
</evidence>
<comment type="caution">
    <text evidence="12">The sequence shown here is derived from an EMBL/GenBank/DDBJ whole genome shotgun (WGS) entry which is preliminary data.</text>
</comment>
<dbReference type="EC" id="4.3.1.17" evidence="5"/>
<evidence type="ECO:0000256" key="1">
    <source>
        <dbReference type="ARBA" id="ARBA00001933"/>
    </source>
</evidence>
<keyword evidence="13" id="KW-1185">Reference proteome</keyword>
<evidence type="ECO:0000256" key="2">
    <source>
        <dbReference type="ARBA" id="ARBA00004496"/>
    </source>
</evidence>
<evidence type="ECO:0000256" key="6">
    <source>
        <dbReference type="ARBA" id="ARBA00022432"/>
    </source>
</evidence>
<evidence type="ECO:0000256" key="4">
    <source>
        <dbReference type="ARBA" id="ARBA00010869"/>
    </source>
</evidence>
<evidence type="ECO:0000256" key="8">
    <source>
        <dbReference type="ARBA" id="ARBA00022898"/>
    </source>
</evidence>
<dbReference type="GO" id="GO:0006565">
    <property type="term" value="P:L-serine catabolic process"/>
    <property type="evidence" value="ECO:0007669"/>
    <property type="project" value="TreeGrafter"/>
</dbReference>
<dbReference type="GO" id="GO:0003941">
    <property type="term" value="F:L-serine ammonia-lyase activity"/>
    <property type="evidence" value="ECO:0007669"/>
    <property type="project" value="UniProtKB-EC"/>
</dbReference>
<proteinExistence type="inferred from homology"/>
<reference evidence="12 13" key="1">
    <citation type="submission" date="2018-03" db="EMBL/GenBank/DDBJ databases">
        <title>Candida pseudohaemulonii genome assembly and annotation.</title>
        <authorList>
            <person name="Munoz J.F."/>
            <person name="Gade L.G."/>
            <person name="Chow N.A."/>
            <person name="Litvintseva A.P."/>
            <person name="Loparev V.N."/>
            <person name="Cuomo C.A."/>
        </authorList>
    </citation>
    <scope>NUCLEOTIDE SEQUENCE [LARGE SCALE GENOMIC DNA]</scope>
    <source>
        <strain evidence="12 13">B12108</strain>
    </source>
</reference>
<dbReference type="GO" id="GO:0030170">
    <property type="term" value="F:pyridoxal phosphate binding"/>
    <property type="evidence" value="ECO:0007669"/>
    <property type="project" value="InterPro"/>
</dbReference>
<evidence type="ECO:0000256" key="7">
    <source>
        <dbReference type="ARBA" id="ARBA00022490"/>
    </source>
</evidence>
<dbReference type="InterPro" id="IPR001926">
    <property type="entry name" value="TrpB-like_PALP"/>
</dbReference>
<dbReference type="GO" id="GO:0005737">
    <property type="term" value="C:cytoplasm"/>
    <property type="evidence" value="ECO:0007669"/>
    <property type="project" value="UniProtKB-SubCell"/>
</dbReference>
<keyword evidence="9" id="KW-0456">Lyase</keyword>
<dbReference type="PANTHER" id="PTHR48078">
    <property type="entry name" value="THREONINE DEHYDRATASE, MITOCHONDRIAL-RELATED"/>
    <property type="match status" value="1"/>
</dbReference>
<dbReference type="AlphaFoldDB" id="A0A2P7YY25"/>
<dbReference type="Proteomes" id="UP000241107">
    <property type="component" value="Unassembled WGS sequence"/>
</dbReference>
<dbReference type="EMBL" id="PYFQ01000001">
    <property type="protein sequence ID" value="PSK40859.1"/>
    <property type="molecule type" value="Genomic_DNA"/>
</dbReference>
<comment type="cofactor">
    <cofactor evidence="1">
        <name>pyridoxal 5'-phosphate</name>
        <dbReference type="ChEBI" id="CHEBI:597326"/>
    </cofactor>
</comment>
<evidence type="ECO:0000313" key="13">
    <source>
        <dbReference type="Proteomes" id="UP000241107"/>
    </source>
</evidence>
<dbReference type="GeneID" id="36563915"/>
<feature type="domain" description="Tryptophan synthase beta chain-like PALP" evidence="11">
    <location>
        <begin position="24"/>
        <end position="329"/>
    </location>
</feature>
<keyword evidence="7" id="KW-0963">Cytoplasm</keyword>
<dbReference type="GO" id="GO:0004794">
    <property type="term" value="F:threonine deaminase activity"/>
    <property type="evidence" value="ECO:0007669"/>
    <property type="project" value="TreeGrafter"/>
</dbReference>
<dbReference type="Pfam" id="PF00291">
    <property type="entry name" value="PALP"/>
    <property type="match status" value="1"/>
</dbReference>
<dbReference type="FunFam" id="3.40.50.1100:FF:000040">
    <property type="entry name" value="L-serine dehydratase, putative"/>
    <property type="match status" value="1"/>
</dbReference>
<dbReference type="RefSeq" id="XP_024715558.1">
    <property type="nucleotide sequence ID" value="XM_024855959.1"/>
</dbReference>
<comment type="subcellular location">
    <subcellularLocation>
        <location evidence="2">Cytoplasm</location>
    </subcellularLocation>
</comment>
<evidence type="ECO:0000256" key="5">
    <source>
        <dbReference type="ARBA" id="ARBA00012093"/>
    </source>
</evidence>
<dbReference type="PANTHER" id="PTHR48078:SF2">
    <property type="entry name" value="CATABOLIC L-SERINE_THREONINE DEHYDRATASE"/>
    <property type="match status" value="1"/>
</dbReference>
<evidence type="ECO:0000256" key="9">
    <source>
        <dbReference type="ARBA" id="ARBA00023239"/>
    </source>
</evidence>
<keyword evidence="6" id="KW-0312">Gluconeogenesis</keyword>
<sequence length="351" mass="37804">MLQVSETVSQAPAVQTSLVEVTDLLSSSNKLPCRVFFKNEIEQPSGSFKLRGIGHLIHQSIRKARNGPNSHKPIHVFASSGGNAGLAAAYSAKFYNVKCTVVVPTIAMKLVVEKLRQYGATVLLHGNSISDADKFARSLMADAETEFNCIYCHPFDNPLIWQGHSLLVDEMFQNQLSREDAKKVRGVVCSVGGGGLFNGIKQGLMRNKSKADCVLVETAQAPTLSSAVKAGSVVTLNCVRSLATSLACSYVSGPTLDLFNDQSTNKNHITAIDDLEAVKGCIAYQKDFGKMVEPACGAAVSVVYNQLKYLKESVGNLTKDDIVIVVVCGGSCANEAVLDRYKSMLRLEAHL</sequence>
<comment type="similarity">
    <text evidence="4">Belongs to the serine/threonine dehydratase family.</text>
</comment>
<keyword evidence="8" id="KW-0663">Pyridoxal phosphate</keyword>
<dbReference type="GO" id="GO:0009097">
    <property type="term" value="P:isoleucine biosynthetic process"/>
    <property type="evidence" value="ECO:0007669"/>
    <property type="project" value="TreeGrafter"/>
</dbReference>
<accession>A0A2P7YY25</accession>
<dbReference type="PROSITE" id="PS00165">
    <property type="entry name" value="DEHYDRATASE_SER_THR"/>
    <property type="match status" value="1"/>
</dbReference>
<name>A0A2P7YY25_9ASCO</name>
<comment type="pathway">
    <text evidence="3">Carbohydrate biosynthesis; gluconeogenesis.</text>
</comment>
<dbReference type="Gene3D" id="3.40.50.1100">
    <property type="match status" value="2"/>
</dbReference>
<dbReference type="InterPro" id="IPR000634">
    <property type="entry name" value="Ser/Thr_deHydtase_PyrdxlP-BS"/>
</dbReference>
<dbReference type="InterPro" id="IPR036052">
    <property type="entry name" value="TrpB-like_PALP_sf"/>
</dbReference>
<dbReference type="InterPro" id="IPR050147">
    <property type="entry name" value="Ser/Thr_Dehydratase"/>
</dbReference>
<comment type="catalytic activity">
    <reaction evidence="10">
        <text>L-serine = pyruvate + NH4(+)</text>
        <dbReference type="Rhea" id="RHEA:19169"/>
        <dbReference type="ChEBI" id="CHEBI:15361"/>
        <dbReference type="ChEBI" id="CHEBI:28938"/>
        <dbReference type="ChEBI" id="CHEBI:33384"/>
        <dbReference type="EC" id="4.3.1.17"/>
    </reaction>
</comment>
<organism evidence="12 13">
    <name type="scientific">Candidozyma pseudohaemuli</name>
    <dbReference type="NCBI Taxonomy" id="418784"/>
    <lineage>
        <taxon>Eukaryota</taxon>
        <taxon>Fungi</taxon>
        <taxon>Dikarya</taxon>
        <taxon>Ascomycota</taxon>
        <taxon>Saccharomycotina</taxon>
        <taxon>Pichiomycetes</taxon>
        <taxon>Metschnikowiaceae</taxon>
        <taxon>Candidozyma</taxon>
    </lineage>
</organism>
<protein>
    <recommendedName>
        <fullName evidence="5">L-serine ammonia-lyase</fullName>
        <ecNumber evidence="5">4.3.1.17</ecNumber>
    </recommendedName>
</protein>